<feature type="region of interest" description="Disordered" evidence="1">
    <location>
        <begin position="41"/>
        <end position="93"/>
    </location>
</feature>
<dbReference type="PROSITE" id="PS51257">
    <property type="entry name" value="PROKAR_LIPOPROTEIN"/>
    <property type="match status" value="1"/>
</dbReference>
<organism evidence="3 4">
    <name type="scientific">Ceratodon purpureus</name>
    <name type="common">Fire moss</name>
    <name type="synonym">Dicranum purpureum</name>
    <dbReference type="NCBI Taxonomy" id="3225"/>
    <lineage>
        <taxon>Eukaryota</taxon>
        <taxon>Viridiplantae</taxon>
        <taxon>Streptophyta</taxon>
        <taxon>Embryophyta</taxon>
        <taxon>Bryophyta</taxon>
        <taxon>Bryophytina</taxon>
        <taxon>Bryopsida</taxon>
        <taxon>Dicranidae</taxon>
        <taxon>Pseudoditrichales</taxon>
        <taxon>Ditrichaceae</taxon>
        <taxon>Ceratodon</taxon>
    </lineage>
</organism>
<feature type="compositionally biased region" description="Pro residues" evidence="1">
    <location>
        <begin position="70"/>
        <end position="81"/>
    </location>
</feature>
<evidence type="ECO:0000256" key="1">
    <source>
        <dbReference type="SAM" id="MobiDB-lite"/>
    </source>
</evidence>
<feature type="signal peptide" evidence="2">
    <location>
        <begin position="1"/>
        <end position="26"/>
    </location>
</feature>
<feature type="compositionally biased region" description="Low complexity" evidence="1">
    <location>
        <begin position="55"/>
        <end position="69"/>
    </location>
</feature>
<dbReference type="AlphaFoldDB" id="A0A8T0JCZ4"/>
<evidence type="ECO:0000313" key="4">
    <source>
        <dbReference type="Proteomes" id="UP000822688"/>
    </source>
</evidence>
<keyword evidence="2" id="KW-0732">Signal</keyword>
<comment type="caution">
    <text evidence="3">The sequence shown here is derived from an EMBL/GenBank/DDBJ whole genome shotgun (WGS) entry which is preliminary data.</text>
</comment>
<evidence type="ECO:0000313" key="3">
    <source>
        <dbReference type="EMBL" id="KAG0592759.1"/>
    </source>
</evidence>
<dbReference type="Proteomes" id="UP000822688">
    <property type="component" value="Chromosome 1"/>
</dbReference>
<evidence type="ECO:0000256" key="2">
    <source>
        <dbReference type="SAM" id="SignalP"/>
    </source>
</evidence>
<dbReference type="EMBL" id="CM026421">
    <property type="protein sequence ID" value="KAG0592759.1"/>
    <property type="molecule type" value="Genomic_DNA"/>
</dbReference>
<accession>A0A8T0JCZ4</accession>
<feature type="chain" id="PRO_5035753845" evidence="2">
    <location>
        <begin position="27"/>
        <end position="93"/>
    </location>
</feature>
<gene>
    <name evidence="3" type="ORF">KC19_1G278800</name>
</gene>
<proteinExistence type="predicted"/>
<name>A0A8T0JCZ4_CERPU</name>
<keyword evidence="4" id="KW-1185">Reference proteome</keyword>
<protein>
    <submittedName>
        <fullName evidence="3">Uncharacterized protein</fullName>
    </submittedName>
</protein>
<sequence length="93" mass="9680">MRSVQPIAVVLILAALLGCVVMPSEAARAIHGSQKNFKSLMPKFPGCSPPPAPVDTPYTPTTPDTYTPTPITPSEPSPVYSPPTYSGPPAGGY</sequence>
<reference evidence="3" key="1">
    <citation type="submission" date="2020-06" db="EMBL/GenBank/DDBJ databases">
        <title>WGS assembly of Ceratodon purpureus strain R40.</title>
        <authorList>
            <person name="Carey S.B."/>
            <person name="Jenkins J."/>
            <person name="Shu S."/>
            <person name="Lovell J.T."/>
            <person name="Sreedasyam A."/>
            <person name="Maumus F."/>
            <person name="Tiley G.P."/>
            <person name="Fernandez-Pozo N."/>
            <person name="Barry K."/>
            <person name="Chen C."/>
            <person name="Wang M."/>
            <person name="Lipzen A."/>
            <person name="Daum C."/>
            <person name="Saski C.A."/>
            <person name="Payton A.C."/>
            <person name="Mcbreen J.C."/>
            <person name="Conrad R.E."/>
            <person name="Kollar L.M."/>
            <person name="Olsson S."/>
            <person name="Huttunen S."/>
            <person name="Landis J.B."/>
            <person name="Wickett N.J."/>
            <person name="Johnson M.G."/>
            <person name="Rensing S.A."/>
            <person name="Grimwood J."/>
            <person name="Schmutz J."/>
            <person name="Mcdaniel S.F."/>
        </authorList>
    </citation>
    <scope>NUCLEOTIDE SEQUENCE</scope>
    <source>
        <strain evidence="3">R40</strain>
    </source>
</reference>